<accession>A0A409YXZ3</accession>
<gene>
    <name evidence="1" type="ORF">CVT24_002817</name>
</gene>
<evidence type="ECO:0000313" key="1">
    <source>
        <dbReference type="EMBL" id="PPR07904.1"/>
    </source>
</evidence>
<reference evidence="1 2" key="1">
    <citation type="journal article" date="2018" name="Evol. Lett.">
        <title>Horizontal gene cluster transfer increased hallucinogenic mushroom diversity.</title>
        <authorList>
            <person name="Reynolds H.T."/>
            <person name="Vijayakumar V."/>
            <person name="Gluck-Thaler E."/>
            <person name="Korotkin H.B."/>
            <person name="Matheny P.B."/>
            <person name="Slot J.C."/>
        </authorList>
    </citation>
    <scope>NUCLEOTIDE SEQUENCE [LARGE SCALE GENOMIC DNA]</scope>
    <source>
        <strain evidence="1 2">2629</strain>
    </source>
</reference>
<evidence type="ECO:0000313" key="2">
    <source>
        <dbReference type="Proteomes" id="UP000284842"/>
    </source>
</evidence>
<dbReference type="AlphaFoldDB" id="A0A409YXZ3"/>
<dbReference type="InParanoid" id="A0A409YXZ3"/>
<dbReference type="Proteomes" id="UP000284842">
    <property type="component" value="Unassembled WGS sequence"/>
</dbReference>
<sequence>MEVNSSLPYHHRSAALDIWSGLETGLRLDEDLFDDASSCVVSLPKPVAIVLARIIPDNDFLRGEIAWARPIHYVNGETSNSLTTTPGQELSRNERKSLLRPHPLIVLGEYRHPSIPGSFLAVVPCSHGFQHPLSIRAVPANNYTRHSQGSFEDHNGLPTLIPLFVPVVVSKSLVMRHDPSLRPLLPLILDGTDFQKLWGDLDLIPE</sequence>
<dbReference type="EMBL" id="NHTK01000307">
    <property type="protein sequence ID" value="PPR07904.1"/>
    <property type="molecule type" value="Genomic_DNA"/>
</dbReference>
<keyword evidence="2" id="KW-1185">Reference proteome</keyword>
<organism evidence="1 2">
    <name type="scientific">Panaeolus cyanescens</name>
    <dbReference type="NCBI Taxonomy" id="181874"/>
    <lineage>
        <taxon>Eukaryota</taxon>
        <taxon>Fungi</taxon>
        <taxon>Dikarya</taxon>
        <taxon>Basidiomycota</taxon>
        <taxon>Agaricomycotina</taxon>
        <taxon>Agaricomycetes</taxon>
        <taxon>Agaricomycetidae</taxon>
        <taxon>Agaricales</taxon>
        <taxon>Agaricineae</taxon>
        <taxon>Galeropsidaceae</taxon>
        <taxon>Panaeolus</taxon>
    </lineage>
</organism>
<proteinExistence type="predicted"/>
<comment type="caution">
    <text evidence="1">The sequence shown here is derived from an EMBL/GenBank/DDBJ whole genome shotgun (WGS) entry which is preliminary data.</text>
</comment>
<protein>
    <submittedName>
        <fullName evidence="1">Uncharacterized protein</fullName>
    </submittedName>
</protein>
<name>A0A409YXZ3_9AGAR</name>